<reference evidence="3 4" key="1">
    <citation type="submission" date="2018-12" db="EMBL/GenBank/DDBJ databases">
        <title>Complete genome sequencing of Tabrizicola sp. K13M18.</title>
        <authorList>
            <person name="Bae J.-W."/>
        </authorList>
    </citation>
    <scope>NUCLEOTIDE SEQUENCE [LARGE SCALE GENOMIC DNA]</scope>
    <source>
        <strain evidence="3 4">K13M18</strain>
    </source>
</reference>
<dbReference type="Gene3D" id="3.60.10.10">
    <property type="entry name" value="Endonuclease/exonuclease/phosphatase"/>
    <property type="match status" value="1"/>
</dbReference>
<dbReference type="Proteomes" id="UP000282002">
    <property type="component" value="Chromosome"/>
</dbReference>
<proteinExistence type="predicted"/>
<sequence>MEEDEHPIWTAVVKAALVLSIVALAGGYLGWLHPLGDSLAVGRAPASIAVFVLALLAISAGMRMAAFGAILLSILTFTSVFLAHVWPGPPGIFLLYQKNMRHQNDDLAGLEADIREANPLALTLQEMAEPNLALLANLKDVLPHQLHCPLGKRGGTAVASRLEPVAGATVCVPGLSAMQVIFRDQPVWIVSVHLTWPWPYGQADHVADLRPVLAQLEGPVLMAGDFNMVRWALSVRRLAAEARVQVAGPSKGSFLGFGSLLALPIDHAFAPAGGRVTLRPALGSDHLGLLANLAL</sequence>
<name>A0A3S8UAK3_9RHOB</name>
<gene>
    <name evidence="3" type="ORF">EI545_18145</name>
</gene>
<keyword evidence="4" id="KW-1185">Reference proteome</keyword>
<accession>A0A3S8UAK3</accession>
<dbReference type="InterPro" id="IPR036691">
    <property type="entry name" value="Endo/exonu/phosph_ase_sf"/>
</dbReference>
<evidence type="ECO:0000259" key="2">
    <source>
        <dbReference type="Pfam" id="PF03372"/>
    </source>
</evidence>
<evidence type="ECO:0000313" key="3">
    <source>
        <dbReference type="EMBL" id="AZL60579.1"/>
    </source>
</evidence>
<organism evidence="3 4">
    <name type="scientific">Tabrizicola piscis</name>
    <dbReference type="NCBI Taxonomy" id="2494374"/>
    <lineage>
        <taxon>Bacteria</taxon>
        <taxon>Pseudomonadati</taxon>
        <taxon>Pseudomonadota</taxon>
        <taxon>Alphaproteobacteria</taxon>
        <taxon>Rhodobacterales</taxon>
        <taxon>Paracoccaceae</taxon>
        <taxon>Tabrizicola</taxon>
    </lineage>
</organism>
<dbReference type="RefSeq" id="WP_125326771.1">
    <property type="nucleotide sequence ID" value="NZ_CP034328.1"/>
</dbReference>
<dbReference type="InterPro" id="IPR005135">
    <property type="entry name" value="Endo/exonuclease/phosphatase"/>
</dbReference>
<keyword evidence="1" id="KW-0812">Transmembrane</keyword>
<dbReference type="OrthoDB" id="3808618at2"/>
<evidence type="ECO:0000313" key="4">
    <source>
        <dbReference type="Proteomes" id="UP000282002"/>
    </source>
</evidence>
<keyword evidence="1" id="KW-0472">Membrane</keyword>
<dbReference type="AlphaFoldDB" id="A0A3S8UAK3"/>
<feature type="transmembrane region" description="Helical" evidence="1">
    <location>
        <begin position="65"/>
        <end position="86"/>
    </location>
</feature>
<keyword evidence="1" id="KW-1133">Transmembrane helix</keyword>
<dbReference type="GO" id="GO:0003824">
    <property type="term" value="F:catalytic activity"/>
    <property type="evidence" value="ECO:0007669"/>
    <property type="project" value="InterPro"/>
</dbReference>
<feature type="domain" description="Endonuclease/exonuclease/phosphatase" evidence="2">
    <location>
        <begin position="99"/>
        <end position="286"/>
    </location>
</feature>
<dbReference type="KEGG" id="taw:EI545_18145"/>
<evidence type="ECO:0000256" key="1">
    <source>
        <dbReference type="SAM" id="Phobius"/>
    </source>
</evidence>
<feature type="transmembrane region" description="Helical" evidence="1">
    <location>
        <begin position="38"/>
        <end position="58"/>
    </location>
</feature>
<dbReference type="Pfam" id="PF03372">
    <property type="entry name" value="Exo_endo_phos"/>
    <property type="match status" value="1"/>
</dbReference>
<dbReference type="EMBL" id="CP034328">
    <property type="protein sequence ID" value="AZL60579.1"/>
    <property type="molecule type" value="Genomic_DNA"/>
</dbReference>
<dbReference type="SUPFAM" id="SSF56219">
    <property type="entry name" value="DNase I-like"/>
    <property type="match status" value="1"/>
</dbReference>
<feature type="transmembrane region" description="Helical" evidence="1">
    <location>
        <begin position="12"/>
        <end position="32"/>
    </location>
</feature>
<protein>
    <recommendedName>
        <fullName evidence="2">Endonuclease/exonuclease/phosphatase domain-containing protein</fullName>
    </recommendedName>
</protein>